<evidence type="ECO:0000313" key="3">
    <source>
        <dbReference type="EMBL" id="MDQ0895813.1"/>
    </source>
</evidence>
<dbReference type="EMBL" id="JAUSYY010000001">
    <property type="protein sequence ID" value="MDQ0895813.1"/>
    <property type="molecule type" value="Genomic_DNA"/>
</dbReference>
<reference evidence="3 4" key="1">
    <citation type="submission" date="2023-07" db="EMBL/GenBank/DDBJ databases">
        <title>Comparative genomics of wheat-associated soil bacteria to identify genetic determinants of phenazine resistance.</title>
        <authorList>
            <person name="Mouncey N."/>
        </authorList>
    </citation>
    <scope>NUCLEOTIDE SEQUENCE [LARGE SCALE GENOMIC DNA]</scope>
    <source>
        <strain evidence="3 4">V3I3</strain>
    </source>
</reference>
<keyword evidence="2" id="KW-1133">Transmembrane helix</keyword>
<protein>
    <recommendedName>
        <fullName evidence="5">Lytic transglycosylase domain-containing protein</fullName>
    </recommendedName>
</protein>
<comment type="caution">
    <text evidence="3">The sequence shown here is derived from an EMBL/GenBank/DDBJ whole genome shotgun (WGS) entry which is preliminary data.</text>
</comment>
<keyword evidence="2" id="KW-0472">Membrane</keyword>
<feature type="transmembrane region" description="Helical" evidence="2">
    <location>
        <begin position="20"/>
        <end position="42"/>
    </location>
</feature>
<sequence length="302" mass="31096">MPEPGTRGEQVKAHRRSRRWRAALAAAAVIALGVTAGTGLIVQTTVEEQQARIAETAALTESVDLDASQLDAHAGILTARATQAAEQALSGAEAAIAEANGKSDAAALAASVSALKSFELLAPERVFALVEETEAHVATVRAGIAEFDRIAAERAAAERAAAERAAAEAAAAERAAAEAADAAAQPKPGSRGSPSTPAPPSNPSEAQAIARDVMASQYGWGDDQFGCLVALWNYESGWNVYASNPSGAYGIPQALPGSKMATAGADWQTSARTQIIWGLGYISGRYGTPCGAWGHVEANGWY</sequence>
<dbReference type="Proteomes" id="UP001239083">
    <property type="component" value="Unassembled WGS sequence"/>
</dbReference>
<feature type="compositionally biased region" description="Low complexity" evidence="1">
    <location>
        <begin position="172"/>
        <end position="184"/>
    </location>
</feature>
<evidence type="ECO:0000256" key="2">
    <source>
        <dbReference type="SAM" id="Phobius"/>
    </source>
</evidence>
<dbReference type="InterPro" id="IPR023346">
    <property type="entry name" value="Lysozyme-like_dom_sf"/>
</dbReference>
<dbReference type="RefSeq" id="WP_307044196.1">
    <property type="nucleotide sequence ID" value="NZ_JAUSYY010000001.1"/>
</dbReference>
<evidence type="ECO:0008006" key="5">
    <source>
        <dbReference type="Google" id="ProtNLM"/>
    </source>
</evidence>
<proteinExistence type="predicted"/>
<gene>
    <name evidence="3" type="ORF">QFZ26_003368</name>
</gene>
<accession>A0ABU0RCN3</accession>
<evidence type="ECO:0000256" key="1">
    <source>
        <dbReference type="SAM" id="MobiDB-lite"/>
    </source>
</evidence>
<keyword evidence="4" id="KW-1185">Reference proteome</keyword>
<name>A0ABU0RCN3_9MICO</name>
<keyword evidence="2" id="KW-0812">Transmembrane</keyword>
<evidence type="ECO:0000313" key="4">
    <source>
        <dbReference type="Proteomes" id="UP001239083"/>
    </source>
</evidence>
<feature type="region of interest" description="Disordered" evidence="1">
    <location>
        <begin position="172"/>
        <end position="205"/>
    </location>
</feature>
<organism evidence="3 4">
    <name type="scientific">Agromyces ramosus</name>
    <dbReference type="NCBI Taxonomy" id="33879"/>
    <lineage>
        <taxon>Bacteria</taxon>
        <taxon>Bacillati</taxon>
        <taxon>Actinomycetota</taxon>
        <taxon>Actinomycetes</taxon>
        <taxon>Micrococcales</taxon>
        <taxon>Microbacteriaceae</taxon>
        <taxon>Agromyces</taxon>
    </lineage>
</organism>
<dbReference type="SUPFAM" id="SSF53955">
    <property type="entry name" value="Lysozyme-like"/>
    <property type="match status" value="1"/>
</dbReference>